<feature type="region of interest" description="Disordered" evidence="1">
    <location>
        <begin position="45"/>
        <end position="87"/>
    </location>
</feature>
<sequence>MLSARFAVLRGVGKGNGLPRLPFVPPVRHAVPARQLSAVPARKLRATPKPAPRGRRTPWSGSRSTRPHGKAHLGGNNISRLVPPPRLPLPSLPPPATTEQVRKQAGLFAERALPWDSLYRRLVKVAYKDKSFLAETTAQLLARLLAELNPTIPHERHLESEDKWARRLKLLALNGISHEDLATWLWILTADGTDSMVKRFVSSGCHKPSFLLRMVLDVNQQYNRAEMLSLMISYVRDTFVGPPRGMEQRKPLLEHGVDTTAPPAFRLVLRRLVHHCLRLSSADLVPLAHLVAAYIEAIPLTPPTAKKRSGYGERCRTFNWALELFSRYASVAPIKSARHNWQAQKVLLVLSAGLKPHLIVNRNGYRSLRIVLLALKKNQAERLTAERGAKTWPPYRQAWDGTDERRNPEDDMSRSVKAGQLMVEAGYPPTHYDEMLTILGGSGRGRSPTIRMRAQMPVPSHRKKDVNTHVVWATLVQATRNEREAWMAFQSPPVPGLTPDQNVYAEMFDKLFAREVTNSPPVLPGDTPSVFPLHNGNLSPFEITRLTPPSPDELYHQMRQDGIQPTGQCLAVLLRNTTNFDTGLGYFNDSPYNRCLPSLLTPLFVTEDVENIKNMPNKVLNAWIKFLCNTHTRPRKSREPRISPGIEQAIKIVRLVQLADSTISPHLAGSLNYKTPWYSILRALATTKLIYSPHNSRHNTYLTVSTFLCCFSHVVNLTDLDVELFESLCLMVGKARRLPASHEAPLSWSALRMIRKSQKRLLKTGREFFGPAGLQDADETADARPQEPEVRRLEQQVDAQTVFLYMQALALCDEADEMVRLMEWILNAWEDKSLLDDAKASWELGFHYVIKTFAYFCTMAHQLVEHEVTRRLRDRLQELRDEKFCTWYWPSPSDADWEESHQHLATLRWWRMEQGSPRPRGG</sequence>
<gene>
    <name evidence="2" type="ORF">B0T19DRAFT_435717</name>
</gene>
<dbReference type="AlphaFoldDB" id="A0AAE0I3D3"/>
<feature type="compositionally biased region" description="Basic and acidic residues" evidence="1">
    <location>
        <begin position="402"/>
        <end position="414"/>
    </location>
</feature>
<reference evidence="2" key="1">
    <citation type="journal article" date="2023" name="Mol. Phylogenet. Evol.">
        <title>Genome-scale phylogeny and comparative genomics of the fungal order Sordariales.</title>
        <authorList>
            <person name="Hensen N."/>
            <person name="Bonometti L."/>
            <person name="Westerberg I."/>
            <person name="Brannstrom I.O."/>
            <person name="Guillou S."/>
            <person name="Cros-Aarteil S."/>
            <person name="Calhoun S."/>
            <person name="Haridas S."/>
            <person name="Kuo A."/>
            <person name="Mondo S."/>
            <person name="Pangilinan J."/>
            <person name="Riley R."/>
            <person name="LaButti K."/>
            <person name="Andreopoulos B."/>
            <person name="Lipzen A."/>
            <person name="Chen C."/>
            <person name="Yan M."/>
            <person name="Daum C."/>
            <person name="Ng V."/>
            <person name="Clum A."/>
            <person name="Steindorff A."/>
            <person name="Ohm R.A."/>
            <person name="Martin F."/>
            <person name="Silar P."/>
            <person name="Natvig D.O."/>
            <person name="Lalanne C."/>
            <person name="Gautier V."/>
            <person name="Ament-Velasquez S.L."/>
            <person name="Kruys A."/>
            <person name="Hutchinson M.I."/>
            <person name="Powell A.J."/>
            <person name="Barry K."/>
            <person name="Miller A.N."/>
            <person name="Grigoriev I.V."/>
            <person name="Debuchy R."/>
            <person name="Gladieux P."/>
            <person name="Hiltunen Thoren M."/>
            <person name="Johannesson H."/>
        </authorList>
    </citation>
    <scope>NUCLEOTIDE SEQUENCE</scope>
    <source>
        <strain evidence="2">SMH4131-1</strain>
    </source>
</reference>
<evidence type="ECO:0000313" key="3">
    <source>
        <dbReference type="Proteomes" id="UP001286456"/>
    </source>
</evidence>
<dbReference type="Proteomes" id="UP001286456">
    <property type="component" value="Unassembled WGS sequence"/>
</dbReference>
<feature type="compositionally biased region" description="Basic residues" evidence="1">
    <location>
        <begin position="45"/>
        <end position="56"/>
    </location>
</feature>
<comment type="caution">
    <text evidence="2">The sequence shown here is derived from an EMBL/GenBank/DDBJ whole genome shotgun (WGS) entry which is preliminary data.</text>
</comment>
<feature type="region of interest" description="Disordered" evidence="1">
    <location>
        <begin position="394"/>
        <end position="415"/>
    </location>
</feature>
<keyword evidence="3" id="KW-1185">Reference proteome</keyword>
<dbReference type="EMBL" id="JAUEPO010000007">
    <property type="protein sequence ID" value="KAK3317844.1"/>
    <property type="molecule type" value="Genomic_DNA"/>
</dbReference>
<reference evidence="2" key="2">
    <citation type="submission" date="2023-06" db="EMBL/GenBank/DDBJ databases">
        <authorList>
            <consortium name="Lawrence Berkeley National Laboratory"/>
            <person name="Haridas S."/>
            <person name="Hensen N."/>
            <person name="Bonometti L."/>
            <person name="Westerberg I."/>
            <person name="Brannstrom I.O."/>
            <person name="Guillou S."/>
            <person name="Cros-Aarteil S."/>
            <person name="Calhoun S."/>
            <person name="Kuo A."/>
            <person name="Mondo S."/>
            <person name="Pangilinan J."/>
            <person name="Riley R."/>
            <person name="Labutti K."/>
            <person name="Andreopoulos B."/>
            <person name="Lipzen A."/>
            <person name="Chen C."/>
            <person name="Yanf M."/>
            <person name="Daum C."/>
            <person name="Ng V."/>
            <person name="Clum A."/>
            <person name="Steindorff A."/>
            <person name="Ohm R."/>
            <person name="Martin F."/>
            <person name="Silar P."/>
            <person name="Natvig D."/>
            <person name="Lalanne C."/>
            <person name="Gautier V."/>
            <person name="Ament-Velasquez S.L."/>
            <person name="Kruys A."/>
            <person name="Hutchinson M.I."/>
            <person name="Powell A.J."/>
            <person name="Barry K."/>
            <person name="Miller A.N."/>
            <person name="Grigoriev I.V."/>
            <person name="Debuchy R."/>
            <person name="Gladieux P."/>
            <person name="Thoren M.H."/>
            <person name="Johannesson H."/>
        </authorList>
    </citation>
    <scope>NUCLEOTIDE SEQUENCE</scope>
    <source>
        <strain evidence="2">SMH4131-1</strain>
    </source>
</reference>
<evidence type="ECO:0000313" key="2">
    <source>
        <dbReference type="EMBL" id="KAK3317844.1"/>
    </source>
</evidence>
<proteinExistence type="predicted"/>
<protein>
    <submittedName>
        <fullName evidence="2">Uncharacterized protein</fullName>
    </submittedName>
</protein>
<organism evidence="2 3">
    <name type="scientific">Cercophora scortea</name>
    <dbReference type="NCBI Taxonomy" id="314031"/>
    <lineage>
        <taxon>Eukaryota</taxon>
        <taxon>Fungi</taxon>
        <taxon>Dikarya</taxon>
        <taxon>Ascomycota</taxon>
        <taxon>Pezizomycotina</taxon>
        <taxon>Sordariomycetes</taxon>
        <taxon>Sordariomycetidae</taxon>
        <taxon>Sordariales</taxon>
        <taxon>Lasiosphaeriaceae</taxon>
        <taxon>Cercophora</taxon>
    </lineage>
</organism>
<name>A0AAE0I3D3_9PEZI</name>
<accession>A0AAE0I3D3</accession>
<evidence type="ECO:0000256" key="1">
    <source>
        <dbReference type="SAM" id="MobiDB-lite"/>
    </source>
</evidence>